<evidence type="ECO:0000313" key="1">
    <source>
        <dbReference type="EMBL" id="KZP14646.1"/>
    </source>
</evidence>
<accession>A0A166DFG0</accession>
<evidence type="ECO:0000313" key="2">
    <source>
        <dbReference type="Proteomes" id="UP000076532"/>
    </source>
</evidence>
<organism evidence="1 2">
    <name type="scientific">Athelia psychrophila</name>
    <dbReference type="NCBI Taxonomy" id="1759441"/>
    <lineage>
        <taxon>Eukaryota</taxon>
        <taxon>Fungi</taxon>
        <taxon>Dikarya</taxon>
        <taxon>Basidiomycota</taxon>
        <taxon>Agaricomycotina</taxon>
        <taxon>Agaricomycetes</taxon>
        <taxon>Agaricomycetidae</taxon>
        <taxon>Atheliales</taxon>
        <taxon>Atheliaceae</taxon>
        <taxon>Athelia</taxon>
    </lineage>
</organism>
<protein>
    <submittedName>
        <fullName evidence="1">Uncharacterized protein</fullName>
    </submittedName>
</protein>
<keyword evidence="2" id="KW-1185">Reference proteome</keyword>
<reference evidence="1 2" key="1">
    <citation type="journal article" date="2016" name="Mol. Biol. Evol.">
        <title>Comparative Genomics of Early-Diverging Mushroom-Forming Fungi Provides Insights into the Origins of Lignocellulose Decay Capabilities.</title>
        <authorList>
            <person name="Nagy L.G."/>
            <person name="Riley R."/>
            <person name="Tritt A."/>
            <person name="Adam C."/>
            <person name="Daum C."/>
            <person name="Floudas D."/>
            <person name="Sun H."/>
            <person name="Yadav J.S."/>
            <person name="Pangilinan J."/>
            <person name="Larsson K.H."/>
            <person name="Matsuura K."/>
            <person name="Barry K."/>
            <person name="Labutti K."/>
            <person name="Kuo R."/>
            <person name="Ohm R.A."/>
            <person name="Bhattacharya S.S."/>
            <person name="Shirouzu T."/>
            <person name="Yoshinaga Y."/>
            <person name="Martin F.M."/>
            <person name="Grigoriev I.V."/>
            <person name="Hibbett D.S."/>
        </authorList>
    </citation>
    <scope>NUCLEOTIDE SEQUENCE [LARGE SCALE GENOMIC DNA]</scope>
    <source>
        <strain evidence="1 2">CBS 109695</strain>
    </source>
</reference>
<sequence>MHMWTSAVPAPGCLPSALSLSFHTLPAQNTRPHTLMHVYGYALLGNSFSRQEHLVGARYIWYWLRWNGFDPRSQDLCHICDIRTLYTHSISIGS</sequence>
<dbReference type="Proteomes" id="UP000076532">
    <property type="component" value="Unassembled WGS sequence"/>
</dbReference>
<gene>
    <name evidence="1" type="ORF">FIBSPDRAFT_102964</name>
</gene>
<proteinExistence type="predicted"/>
<dbReference type="EMBL" id="KV417614">
    <property type="protein sequence ID" value="KZP14646.1"/>
    <property type="molecule type" value="Genomic_DNA"/>
</dbReference>
<dbReference type="AlphaFoldDB" id="A0A166DFG0"/>
<name>A0A166DFG0_9AGAM</name>